<gene>
    <name evidence="1" type="ORF">H9649_10475</name>
</gene>
<protein>
    <recommendedName>
        <fullName evidence="3">Group-specific protein</fullName>
    </recommendedName>
</protein>
<comment type="caution">
    <text evidence="1">The sequence shown here is derived from an EMBL/GenBank/DDBJ whole genome shotgun (WGS) entry which is preliminary data.</text>
</comment>
<name>A0ABR8UAF3_9BACL</name>
<proteinExistence type="predicted"/>
<dbReference type="RefSeq" id="WP_191694745.1">
    <property type="nucleotide sequence ID" value="NZ_JACSQN010000008.1"/>
</dbReference>
<dbReference type="EMBL" id="JACSQN010000008">
    <property type="protein sequence ID" value="MBD7985012.1"/>
    <property type="molecule type" value="Genomic_DNA"/>
</dbReference>
<reference evidence="1 2" key="1">
    <citation type="submission" date="2020-08" db="EMBL/GenBank/DDBJ databases">
        <title>A Genomic Blueprint of the Chicken Gut Microbiome.</title>
        <authorList>
            <person name="Gilroy R."/>
            <person name="Ravi A."/>
            <person name="Getino M."/>
            <person name="Pursley I."/>
            <person name="Horton D.L."/>
            <person name="Alikhan N.-F."/>
            <person name="Baker D."/>
            <person name="Gharbi K."/>
            <person name="Hall N."/>
            <person name="Watson M."/>
            <person name="Adriaenssens E.M."/>
            <person name="Foster-Nyarko E."/>
            <person name="Jarju S."/>
            <person name="Secka A."/>
            <person name="Antonio M."/>
            <person name="Oren A."/>
            <person name="Chaudhuri R."/>
            <person name="La Ragione R.M."/>
            <person name="Hildebrand F."/>
            <person name="Pallen M.J."/>
        </authorList>
    </citation>
    <scope>NUCLEOTIDE SEQUENCE [LARGE SCALE GENOMIC DNA]</scope>
    <source>
        <strain evidence="1 2">Sa2YVA2</strain>
    </source>
</reference>
<keyword evidence="2" id="KW-1185">Reference proteome</keyword>
<sequence>MYDPTVFDNLKVAFENQVYDLDNLERKITIVNRVDRMDFAVLSRKFSIRFVLRHLLDPSVEIVLEASLKELSTELLETPKGNPGCLLALRFKKPITNIDEQCEEIEKAIYAIWEHEVNVTQTVSFMYRREQPSYVDTIDVRFSQKINEEHMGEIEEFLDHVLVTLQVLSEI</sequence>
<evidence type="ECO:0008006" key="3">
    <source>
        <dbReference type="Google" id="ProtNLM"/>
    </source>
</evidence>
<organism evidence="1 2">
    <name type="scientific">Sporosarcina quadrami</name>
    <dbReference type="NCBI Taxonomy" id="2762234"/>
    <lineage>
        <taxon>Bacteria</taxon>
        <taxon>Bacillati</taxon>
        <taxon>Bacillota</taxon>
        <taxon>Bacilli</taxon>
        <taxon>Bacillales</taxon>
        <taxon>Caryophanaceae</taxon>
        <taxon>Sporosarcina</taxon>
    </lineage>
</organism>
<evidence type="ECO:0000313" key="2">
    <source>
        <dbReference type="Proteomes" id="UP000626786"/>
    </source>
</evidence>
<dbReference type="Proteomes" id="UP000626786">
    <property type="component" value="Unassembled WGS sequence"/>
</dbReference>
<accession>A0ABR8UAF3</accession>
<evidence type="ECO:0000313" key="1">
    <source>
        <dbReference type="EMBL" id="MBD7985012.1"/>
    </source>
</evidence>